<dbReference type="AlphaFoldDB" id="A0AAE3EAT7"/>
<comment type="similarity">
    <text evidence="1 3">Belongs to the type-B carboxylesterase/lipase family.</text>
</comment>
<dbReference type="Gene3D" id="3.40.50.1820">
    <property type="entry name" value="alpha/beta hydrolase"/>
    <property type="match status" value="1"/>
</dbReference>
<dbReference type="SUPFAM" id="SSF53474">
    <property type="entry name" value="alpha/beta-Hydrolases"/>
    <property type="match status" value="1"/>
</dbReference>
<comment type="caution">
    <text evidence="5">The sequence shown here is derived from an EMBL/GenBank/DDBJ whole genome shotgun (WGS) entry which is preliminary data.</text>
</comment>
<name>A0AAE3EAT7_9FIRM</name>
<reference evidence="5" key="1">
    <citation type="submission" date="2021-10" db="EMBL/GenBank/DDBJ databases">
        <title>Anaerobic single-cell dispensing facilitates the cultivation of human gut bacteria.</title>
        <authorList>
            <person name="Afrizal A."/>
        </authorList>
    </citation>
    <scope>NUCLEOTIDE SEQUENCE</scope>
    <source>
        <strain evidence="5">CLA-AA-H215</strain>
    </source>
</reference>
<evidence type="ECO:0000256" key="2">
    <source>
        <dbReference type="ARBA" id="ARBA00022801"/>
    </source>
</evidence>
<evidence type="ECO:0000256" key="3">
    <source>
        <dbReference type="RuleBase" id="RU361235"/>
    </source>
</evidence>
<dbReference type="InterPro" id="IPR029058">
    <property type="entry name" value="AB_hydrolase_fold"/>
</dbReference>
<dbReference type="Proteomes" id="UP001198182">
    <property type="component" value="Unassembled WGS sequence"/>
</dbReference>
<evidence type="ECO:0000313" key="6">
    <source>
        <dbReference type="Proteomes" id="UP001198182"/>
    </source>
</evidence>
<accession>A0AAE3EAT7</accession>
<dbReference type="PANTHER" id="PTHR43142:SF1">
    <property type="entry name" value="CARBOXYLIC ESTER HYDROLASE"/>
    <property type="match status" value="1"/>
</dbReference>
<dbReference type="InterPro" id="IPR019826">
    <property type="entry name" value="Carboxylesterase_B_AS"/>
</dbReference>
<feature type="domain" description="Carboxylesterase type B" evidence="4">
    <location>
        <begin position="6"/>
        <end position="476"/>
    </location>
</feature>
<dbReference type="PROSITE" id="PS00122">
    <property type="entry name" value="CARBOXYLESTERASE_B_1"/>
    <property type="match status" value="1"/>
</dbReference>
<organism evidence="5 6">
    <name type="scientific">Hominifimenecus microfluidus</name>
    <dbReference type="NCBI Taxonomy" id="2885348"/>
    <lineage>
        <taxon>Bacteria</taxon>
        <taxon>Bacillati</taxon>
        <taxon>Bacillota</taxon>
        <taxon>Clostridia</taxon>
        <taxon>Lachnospirales</taxon>
        <taxon>Lachnospiraceae</taxon>
        <taxon>Hominifimenecus</taxon>
    </lineage>
</organism>
<keyword evidence="6" id="KW-1185">Reference proteome</keyword>
<sequence length="504" mass="56672">MALLNVEVENGKLEGILCGDGLVSSFKGIPYAAPPVGDLRWKEPQPIAWSGVKQAYRFAPAAMQLPASPDNFYYKEFSSIFPMSEDCLYLNVWTSAEKSDEKLPVAFWVYGGGFQAGSSRVKAYYGEDFARKGVVFVSVGYRLNIFGFLAHPELTAESEHHSSGNYGMLDQIFALQWVKRNIAAFGGDPENITVFGQSAGAGSTIIHTTSPLTKGLFQRAIVQSAGGIEVRERPPLAEMEQRGIDFLRAAGLTGIEEARKLSAEKLLETYDQVNPKRERWKLYGPNVDHYLLDAEPIDVILAGKHHDLDYMWGSTAEEGNSYGPAPDCSVATFEMEAKNVYRAYANAYLRTADAKSEEKVRYVQKYNMANGALARCVGFAERQVEQERRPCYQYYFTRRPPGDETGAFHSAEHAYVFQTFPRIWRPYTGVDFELSQIMSSYWVNFIRCGDPNGAGLPEWKPFTEHNHMTMELGDEVGMIPVPETPISKFQKEFIYHQLGMEEEE</sequence>
<proteinExistence type="inferred from homology"/>
<evidence type="ECO:0000256" key="1">
    <source>
        <dbReference type="ARBA" id="ARBA00005964"/>
    </source>
</evidence>
<dbReference type="PANTHER" id="PTHR43142">
    <property type="entry name" value="CARBOXYLIC ESTER HYDROLASE"/>
    <property type="match status" value="1"/>
</dbReference>
<dbReference type="InterPro" id="IPR002018">
    <property type="entry name" value="CarbesteraseB"/>
</dbReference>
<gene>
    <name evidence="5" type="ORF">LKD81_06060</name>
</gene>
<dbReference type="EMBL" id="JAJEQR010000013">
    <property type="protein sequence ID" value="MCC2230566.1"/>
    <property type="molecule type" value="Genomic_DNA"/>
</dbReference>
<dbReference type="GO" id="GO:0016787">
    <property type="term" value="F:hydrolase activity"/>
    <property type="evidence" value="ECO:0007669"/>
    <property type="project" value="UniProtKB-KW"/>
</dbReference>
<dbReference type="RefSeq" id="WP_308453236.1">
    <property type="nucleotide sequence ID" value="NZ_JAJEQR010000013.1"/>
</dbReference>
<keyword evidence="2 3" id="KW-0378">Hydrolase</keyword>
<evidence type="ECO:0000313" key="5">
    <source>
        <dbReference type="EMBL" id="MCC2230566.1"/>
    </source>
</evidence>
<dbReference type="EC" id="3.1.1.-" evidence="3"/>
<evidence type="ECO:0000259" key="4">
    <source>
        <dbReference type="Pfam" id="PF00135"/>
    </source>
</evidence>
<dbReference type="Pfam" id="PF00135">
    <property type="entry name" value="COesterase"/>
    <property type="match status" value="1"/>
</dbReference>
<protein>
    <recommendedName>
        <fullName evidence="3">Carboxylic ester hydrolase</fullName>
        <ecNumber evidence="3">3.1.1.-</ecNumber>
    </recommendedName>
</protein>